<organism evidence="2 3">
    <name type="scientific">Candida oxycetoniae</name>
    <dbReference type="NCBI Taxonomy" id="497107"/>
    <lineage>
        <taxon>Eukaryota</taxon>
        <taxon>Fungi</taxon>
        <taxon>Dikarya</taxon>
        <taxon>Ascomycota</taxon>
        <taxon>Saccharomycotina</taxon>
        <taxon>Pichiomycetes</taxon>
        <taxon>Debaryomycetaceae</taxon>
        <taxon>Candida/Lodderomyces clade</taxon>
        <taxon>Candida</taxon>
    </lineage>
</organism>
<proteinExistence type="predicted"/>
<accession>A0AAI9T0C5</accession>
<feature type="region of interest" description="Disordered" evidence="1">
    <location>
        <begin position="128"/>
        <end position="237"/>
    </location>
</feature>
<gene>
    <name evidence="2" type="ORF">KGF56_000754</name>
</gene>
<feature type="compositionally biased region" description="Polar residues" evidence="1">
    <location>
        <begin position="223"/>
        <end position="236"/>
    </location>
</feature>
<dbReference type="Proteomes" id="UP001202479">
    <property type="component" value="Unassembled WGS sequence"/>
</dbReference>
<reference evidence="2" key="1">
    <citation type="journal article" date="2022" name="DNA Res.">
        <title>Genome analysis of five recently described species of the CUG-Ser clade uncovers Candida theae as a new hybrid lineage with pathogenic potential in the Candida parapsilosis species complex.</title>
        <authorList>
            <person name="Mixao V."/>
            <person name="Del Olmo V."/>
            <person name="Hegedusova E."/>
            <person name="Saus E."/>
            <person name="Pryszcz L."/>
            <person name="Cillingova A."/>
            <person name="Nosek J."/>
            <person name="Gabaldon T."/>
        </authorList>
    </citation>
    <scope>NUCLEOTIDE SEQUENCE</scope>
    <source>
        <strain evidence="2">CBS 10844</strain>
    </source>
</reference>
<comment type="caution">
    <text evidence="2">The sequence shown here is derived from an EMBL/GenBank/DDBJ whole genome shotgun (WGS) entry which is preliminary data.</text>
</comment>
<feature type="compositionally biased region" description="Low complexity" evidence="1">
    <location>
        <begin position="212"/>
        <end position="222"/>
    </location>
</feature>
<keyword evidence="3" id="KW-1185">Reference proteome</keyword>
<feature type="compositionally biased region" description="Polar residues" evidence="1">
    <location>
        <begin position="154"/>
        <end position="177"/>
    </location>
</feature>
<sequence length="326" mass="36683">MCDSSQETLIPRSGAGLRRTVAVSDSMHPMRKSNSSNGLVIFNENGEIDDTFLYEDDYFEMQVPKLNTDGIPVSARVMNGGVLSRREQKQREKLTREEVSSWEVFDQALKEKETLACSQASSIAAAAAAVNSQSLDEAQDKTTKRKRRKRLVDRTSSPPLQLETTTATQSSRITSLISELKTAKKQHTSQTSLLQAPPPSQTPHIPKYTAQSSITSESTSTSLANSPMESVSYSSSDDNEYVIPKRELSFDEKSIIQKYLRSKLKCRYKPGDCSSNYISNEEQFIKINKKISRKIYSHIVNSTCEIEEYFKNECKLRDVIDGYIET</sequence>
<name>A0AAI9T0C5_9ASCO</name>
<dbReference type="RefSeq" id="XP_049182019.1">
    <property type="nucleotide sequence ID" value="XM_049326697.1"/>
</dbReference>
<dbReference type="GeneID" id="73378371"/>
<evidence type="ECO:0000256" key="1">
    <source>
        <dbReference type="SAM" id="MobiDB-lite"/>
    </source>
</evidence>
<protein>
    <submittedName>
        <fullName evidence="2">Uncharacterized protein</fullName>
    </submittedName>
</protein>
<evidence type="ECO:0000313" key="3">
    <source>
        <dbReference type="Proteomes" id="UP001202479"/>
    </source>
</evidence>
<dbReference type="AlphaFoldDB" id="A0AAI9T0C5"/>
<dbReference type="EMBL" id="JAHUZD010000024">
    <property type="protein sequence ID" value="KAI3406274.2"/>
    <property type="molecule type" value="Genomic_DNA"/>
</dbReference>
<evidence type="ECO:0000313" key="2">
    <source>
        <dbReference type="EMBL" id="KAI3406274.2"/>
    </source>
</evidence>